<dbReference type="Pfam" id="PF12862">
    <property type="entry name" value="ANAPC5"/>
    <property type="match status" value="1"/>
</dbReference>
<dbReference type="GO" id="GO:0005680">
    <property type="term" value="C:anaphase-promoting complex"/>
    <property type="evidence" value="ECO:0007669"/>
    <property type="project" value="InterPro"/>
</dbReference>
<sequence>MLAELSAPNVCVGYLIAQYVAEFHAQEPGLFVSADASMDCRQHELAALLLERVTALETPWPYTTLSRAVGAIDEGYAARLHETMASLCAGTIDDIDDLFAEHFERSSGLDSVTPLGRFMRMLGHACSTAFFDRLCRFQLELQVYMTSNATQAPEAGELDDLIVALEAGRVEHSCKQIEDHLAAQLETAPHCPRLHFARFLNFKLHREYLGALHALHAYHDYALMALDDATFGPQYATLNLVGLYAAFGYREEALSALHETLRVAQNKRDGVCIAYALAWDMQLFPEAPERARQCVDRAGDLGVTALQVLAALLAATHRDAIEAFETPLPRPLSVWLRLRQAATTLEAAASAANRPPAKPSLGSKDERPAQATTWTTAEKDDVLRRWVSLRGAVALTTAGVWHELGHRTLEHLHVQLYGLCYATKSSDVALAMRRIALLQIDPCAASRPTAKNSTESLYAAALRWLVDTADVMHVGHEPLYRETVLRVLFEWHVARGEWRRAEQSQQLLAELTRRTPGTRTEVQLLQVRLWLEQQDRGFDAVRALQALLPIAKATPLLHAQVLLLLAQAHATSAPDAPFDALPPLLECLALCSDGAFDSVAAHANAVLSELYVHMDRAPEAVALLEAQLPHVLEHGGLRLHGTYALALAKAHAAADSDRTVHWLHEAAAVAQAREDLYLEREASYLLAVTQAGDAQDAASRRFLVVDEEIRAAQTRAVHGQLHPLSSAADLRNLIAELERSPKPVRG</sequence>
<proteinExistence type="inferred from homology"/>
<evidence type="ECO:0000256" key="4">
    <source>
        <dbReference type="ARBA" id="ARBA00022776"/>
    </source>
</evidence>
<keyword evidence="10" id="KW-1185">Reference proteome</keyword>
<dbReference type="Proteomes" id="UP000243579">
    <property type="component" value="Unassembled WGS sequence"/>
</dbReference>
<evidence type="ECO:0000256" key="2">
    <source>
        <dbReference type="ARBA" id="ARBA00016066"/>
    </source>
</evidence>
<comment type="similarity">
    <text evidence="1">Belongs to the APC5 family.</text>
</comment>
<keyword evidence="6" id="KW-0131">Cell cycle</keyword>
<keyword evidence="4" id="KW-0498">Mitosis</keyword>
<dbReference type="OrthoDB" id="2504561at2759"/>
<dbReference type="InterPro" id="IPR026000">
    <property type="entry name" value="Apc5_dom"/>
</dbReference>
<comment type="caution">
    <text evidence="9">The sequence shown here is derived from an EMBL/GenBank/DDBJ whole genome shotgun (WGS) entry which is preliminary data.</text>
</comment>
<evidence type="ECO:0000256" key="5">
    <source>
        <dbReference type="ARBA" id="ARBA00022786"/>
    </source>
</evidence>
<dbReference type="EMBL" id="JNBR01001471">
    <property type="protein sequence ID" value="OQR87017.1"/>
    <property type="molecule type" value="Genomic_DNA"/>
</dbReference>
<dbReference type="GO" id="GO:0051301">
    <property type="term" value="P:cell division"/>
    <property type="evidence" value="ECO:0007669"/>
    <property type="project" value="UniProtKB-KW"/>
</dbReference>
<feature type="region of interest" description="Disordered" evidence="7">
    <location>
        <begin position="347"/>
        <end position="374"/>
    </location>
</feature>
<evidence type="ECO:0000313" key="9">
    <source>
        <dbReference type="EMBL" id="OQR87017.1"/>
    </source>
</evidence>
<evidence type="ECO:0000256" key="6">
    <source>
        <dbReference type="ARBA" id="ARBA00023306"/>
    </source>
</evidence>
<evidence type="ECO:0000256" key="1">
    <source>
        <dbReference type="ARBA" id="ARBA00007450"/>
    </source>
</evidence>
<name>A0A1V9YMU6_ACHHY</name>
<gene>
    <name evidence="9" type="ORF">ACHHYP_09645</name>
</gene>
<feature type="domain" description="Anaphase-promoting complex subunit 5" evidence="8">
    <location>
        <begin position="195"/>
        <end position="283"/>
    </location>
</feature>
<evidence type="ECO:0000259" key="8">
    <source>
        <dbReference type="Pfam" id="PF12862"/>
    </source>
</evidence>
<accession>A0A1V9YMU6</accession>
<evidence type="ECO:0000256" key="7">
    <source>
        <dbReference type="SAM" id="MobiDB-lite"/>
    </source>
</evidence>
<dbReference type="InterPro" id="IPR037679">
    <property type="entry name" value="Apc5"/>
</dbReference>
<evidence type="ECO:0000313" key="10">
    <source>
        <dbReference type="Proteomes" id="UP000243579"/>
    </source>
</evidence>
<protein>
    <recommendedName>
        <fullName evidence="2">Anaphase-promoting complex subunit 5</fullName>
    </recommendedName>
</protein>
<organism evidence="9 10">
    <name type="scientific">Achlya hypogyna</name>
    <name type="common">Oomycete</name>
    <name type="synonym">Protoachlya hypogyna</name>
    <dbReference type="NCBI Taxonomy" id="1202772"/>
    <lineage>
        <taxon>Eukaryota</taxon>
        <taxon>Sar</taxon>
        <taxon>Stramenopiles</taxon>
        <taxon>Oomycota</taxon>
        <taxon>Saprolegniomycetes</taxon>
        <taxon>Saprolegniales</taxon>
        <taxon>Achlyaceae</taxon>
        <taxon>Achlya</taxon>
    </lineage>
</organism>
<dbReference type="GO" id="GO:0031145">
    <property type="term" value="P:anaphase-promoting complex-dependent catabolic process"/>
    <property type="evidence" value="ECO:0007669"/>
    <property type="project" value="TreeGrafter"/>
</dbReference>
<keyword evidence="5" id="KW-0833">Ubl conjugation pathway</keyword>
<dbReference type="STRING" id="1202772.A0A1V9YMU6"/>
<dbReference type="PANTHER" id="PTHR12830">
    <property type="entry name" value="ANAPHASE-PROMOTING COMPLEX SUBUNIT 5"/>
    <property type="match status" value="1"/>
</dbReference>
<keyword evidence="3" id="KW-0132">Cell division</keyword>
<dbReference type="GO" id="GO:0070979">
    <property type="term" value="P:protein K11-linked ubiquitination"/>
    <property type="evidence" value="ECO:0007669"/>
    <property type="project" value="TreeGrafter"/>
</dbReference>
<reference evidence="9 10" key="1">
    <citation type="journal article" date="2014" name="Genome Biol. Evol.">
        <title>The secreted proteins of Achlya hypogyna and Thraustotheca clavata identify the ancestral oomycete secretome and reveal gene acquisitions by horizontal gene transfer.</title>
        <authorList>
            <person name="Misner I."/>
            <person name="Blouin N."/>
            <person name="Leonard G."/>
            <person name="Richards T.A."/>
            <person name="Lane C.E."/>
        </authorList>
    </citation>
    <scope>NUCLEOTIDE SEQUENCE [LARGE SCALE GENOMIC DNA]</scope>
    <source>
        <strain evidence="9 10">ATCC 48635</strain>
    </source>
</reference>
<dbReference type="GO" id="GO:0045842">
    <property type="term" value="P:positive regulation of mitotic metaphase/anaphase transition"/>
    <property type="evidence" value="ECO:0007669"/>
    <property type="project" value="TreeGrafter"/>
</dbReference>
<dbReference type="AlphaFoldDB" id="A0A1V9YMU6"/>
<dbReference type="PANTHER" id="PTHR12830:SF9">
    <property type="entry name" value="ANAPHASE-PROMOTING COMPLEX SUBUNIT 5"/>
    <property type="match status" value="1"/>
</dbReference>
<evidence type="ECO:0000256" key="3">
    <source>
        <dbReference type="ARBA" id="ARBA00022618"/>
    </source>
</evidence>